<evidence type="ECO:0000313" key="2">
    <source>
        <dbReference type="EMBL" id="CDI05319.1"/>
    </source>
</evidence>
<evidence type="ECO:0000259" key="1">
    <source>
        <dbReference type="Pfam" id="PF01548"/>
    </source>
</evidence>
<dbReference type="GO" id="GO:0004803">
    <property type="term" value="F:transposase activity"/>
    <property type="evidence" value="ECO:0007669"/>
    <property type="project" value="InterPro"/>
</dbReference>
<dbReference type="Proteomes" id="UP000018159">
    <property type="component" value="Unassembled WGS sequence"/>
</dbReference>
<dbReference type="RefSeq" id="WP_048195011.1">
    <property type="nucleotide sequence ID" value="NZ_CBTY010000008.1"/>
</dbReference>
<dbReference type="InterPro" id="IPR047650">
    <property type="entry name" value="Transpos_IS110"/>
</dbReference>
<dbReference type="AlphaFoldDB" id="V6ARX4"/>
<comment type="caution">
    <text evidence="2">The sequence shown here is derived from an EMBL/GenBank/DDBJ whole genome shotgun (WGS) entry which is preliminary data.</text>
</comment>
<gene>
    <name evidence="2" type="ORF">NITUZ_30011</name>
</gene>
<name>V6ARX4_9ARCH</name>
<evidence type="ECO:0000313" key="3">
    <source>
        <dbReference type="Proteomes" id="UP000018159"/>
    </source>
</evidence>
<reference evidence="2 3" key="1">
    <citation type="journal article" date="2013" name="PLoS ONE">
        <title>Enrichment and Genome Sequence of the Group I.1a Ammonia-Oxidizing Archaeon ?Ca. Nitrosotenuis uzonensis? Representing a Clade Globally.</title>
        <authorList>
            <person name="Lebedeva E.V."/>
            <person name="Hatzenpichler R."/>
            <person name="Pelletier E."/>
            <person name="Schuster N."/>
            <person name="Hauzmayer S."/>
            <person name="Bulaev A."/>
            <person name="Grigor'eva N.V."/>
            <person name="Galushko A."/>
            <person name="Schmid M."/>
            <person name="Palatinszky M."/>
            <person name="Le Paslier D."/>
            <person name="Daims H."/>
            <person name="Wagner M."/>
        </authorList>
    </citation>
    <scope>NUCLEOTIDE SEQUENCE [LARGE SCALE GENOMIC DNA]</scope>
    <source>
        <strain evidence="2 3">N4</strain>
    </source>
</reference>
<dbReference type="Pfam" id="PF01548">
    <property type="entry name" value="DEDD_Tnp_IS110"/>
    <property type="match status" value="1"/>
</dbReference>
<dbReference type="GO" id="GO:0006313">
    <property type="term" value="P:DNA transposition"/>
    <property type="evidence" value="ECO:0007669"/>
    <property type="project" value="InterPro"/>
</dbReference>
<dbReference type="EMBL" id="CBTY010000008">
    <property type="protein sequence ID" value="CDI05319.1"/>
    <property type="molecule type" value="Genomic_DNA"/>
</dbReference>
<dbReference type="STRING" id="1407055.NITUZ_30011"/>
<dbReference type="GO" id="GO:0003677">
    <property type="term" value="F:DNA binding"/>
    <property type="evidence" value="ECO:0007669"/>
    <property type="project" value="InterPro"/>
</dbReference>
<feature type="domain" description="Transposase IS110-like N-terminal" evidence="1">
    <location>
        <begin position="22"/>
        <end position="171"/>
    </location>
</feature>
<accession>V6ARX4</accession>
<protein>
    <recommendedName>
        <fullName evidence="1">Transposase IS110-like N-terminal domain-containing protein</fullName>
    </recommendedName>
</protein>
<dbReference type="PANTHER" id="PTHR33055">
    <property type="entry name" value="TRANSPOSASE FOR INSERTION SEQUENCE ELEMENT IS1111A"/>
    <property type="match status" value="1"/>
</dbReference>
<sequence>MGEFRCIRHFQKQGGDHTIINIGIDVHKKKCVATVKSDSRQILGQVTFDNNSQGVNEFINTIKQRYHSDIRAVCESTANYWLRLHYTLEENGIDTILAHPAKTKIIAQAKLKNDKLDSEVLADLLRSDMICKSFVPDKSYRELRNLVRTRLGLIRTRTTYKNKIHSILAKYEYKSPVYKTFSKKGIRWLKEIDLPSVLFLPKLVNLPSSILWLFFTYSIPAVILRMPFG</sequence>
<keyword evidence="3" id="KW-1185">Reference proteome</keyword>
<proteinExistence type="predicted"/>
<organism evidence="2 3">
    <name type="scientific">Candidatus Nitrosotenuis uzonensis</name>
    <dbReference type="NCBI Taxonomy" id="1407055"/>
    <lineage>
        <taxon>Archaea</taxon>
        <taxon>Nitrososphaerota</taxon>
        <taxon>Candidatus Nitrosotenuis</taxon>
    </lineage>
</organism>
<dbReference type="InterPro" id="IPR002525">
    <property type="entry name" value="Transp_IS110-like_N"/>
</dbReference>
<dbReference type="PANTHER" id="PTHR33055:SF13">
    <property type="entry name" value="TRANSPOSASE"/>
    <property type="match status" value="1"/>
</dbReference>